<dbReference type="OrthoDB" id="4829960at2"/>
<gene>
    <name evidence="2" type="ORF">E5225_02350</name>
</gene>
<evidence type="ECO:0000313" key="2">
    <source>
        <dbReference type="EMBL" id="QCB92565.1"/>
    </source>
</evidence>
<evidence type="ECO:0000256" key="1">
    <source>
        <dbReference type="SAM" id="MobiDB-lite"/>
    </source>
</evidence>
<accession>A0A4V1CMD5</accession>
<evidence type="ECO:0000313" key="3">
    <source>
        <dbReference type="Proteomes" id="UP000296469"/>
    </source>
</evidence>
<sequence length="190" mass="20817">MTATPADPTLRDVVTPVVADVIERAPQVAGHLMLVGALCRDVLHRQEGHLAIRLPTVPGYTALKLASWAARSRYGEYKDAGDLACASYWYLTSSTVEDRLYGGERGQRILTDAWNQDRTTAVVASTVLLADDAMTVLTPSHRAELLARWEGVDDNLLATYSDNPLLPGWPRRGHPGLAEHTRSLRTGMTL</sequence>
<organism evidence="2 3">
    <name type="scientific">Cellulomonas shaoxiangyii</name>
    <dbReference type="NCBI Taxonomy" id="2566013"/>
    <lineage>
        <taxon>Bacteria</taxon>
        <taxon>Bacillati</taxon>
        <taxon>Actinomycetota</taxon>
        <taxon>Actinomycetes</taxon>
        <taxon>Micrococcales</taxon>
        <taxon>Cellulomonadaceae</taxon>
        <taxon>Cellulomonas</taxon>
    </lineage>
</organism>
<feature type="region of interest" description="Disordered" evidence="1">
    <location>
        <begin position="171"/>
        <end position="190"/>
    </location>
</feature>
<dbReference type="AlphaFoldDB" id="A0A4V1CMD5"/>
<name>A0A4V1CMD5_9CELL</name>
<proteinExistence type="predicted"/>
<dbReference type="Proteomes" id="UP000296469">
    <property type="component" value="Chromosome"/>
</dbReference>
<protein>
    <submittedName>
        <fullName evidence="2">Uncharacterized protein</fullName>
    </submittedName>
</protein>
<reference evidence="2 3" key="1">
    <citation type="submission" date="2019-04" db="EMBL/GenBank/DDBJ databases">
        <title>Isolation and identification of Cellulomonas shaoxiangyii sp. Nov. isolated from feces of the Tibetan antelopes (Pantholops hodgsonii) in the Qinghai-Tibet plateau of China.</title>
        <authorList>
            <person name="Tian Z."/>
        </authorList>
    </citation>
    <scope>NUCLEOTIDE SEQUENCE [LARGE SCALE GENOMIC DNA]</scope>
    <source>
        <strain evidence="2 3">Z28</strain>
    </source>
</reference>
<dbReference type="EMBL" id="CP039291">
    <property type="protein sequence ID" value="QCB92565.1"/>
    <property type="molecule type" value="Genomic_DNA"/>
</dbReference>
<keyword evidence="3" id="KW-1185">Reference proteome</keyword>
<dbReference type="RefSeq" id="WP_135975315.1">
    <property type="nucleotide sequence ID" value="NZ_CP039291.1"/>
</dbReference>
<dbReference type="KEGG" id="celz:E5225_02350"/>